<dbReference type="KEGG" id="tbv:H9L17_04370"/>
<sequence>MTYAGYIGRECVGEISVANRGLNYGDGLFETMRVHRGALPLWPRHLARLRDGVKRLGIALPDPVFIEARIEETIAGTEAGVLKLLLTRGDGGRGYAPPVDAQPVWTLALHPLPSMPAALRLHLCETRLAIQPALAGIKHCNRLEQVLARAEVERAGCEEGMMRDTEGRPACATSANLLVYRDGRWLTPPVERCGVAGVLRGWLLEQGLAEVADLTANDVECADALALCNAVRGILPVSMLGARAWAAHPAITDLQARLAMAYPMFSNPAVAA</sequence>
<keyword evidence="12" id="KW-1185">Reference proteome</keyword>
<evidence type="ECO:0000313" key="11">
    <source>
        <dbReference type="EMBL" id="QNN47392.1"/>
    </source>
</evidence>
<dbReference type="PANTHER" id="PTHR42743:SF2">
    <property type="entry name" value="AMINODEOXYCHORISMATE LYASE"/>
    <property type="match status" value="1"/>
</dbReference>
<gene>
    <name evidence="11" type="primary">pabC</name>
    <name evidence="11" type="ORF">H9L17_04370</name>
</gene>
<proteinExistence type="inferred from homology"/>
<dbReference type="GO" id="GO:0046656">
    <property type="term" value="P:folic acid biosynthetic process"/>
    <property type="evidence" value="ECO:0007669"/>
    <property type="project" value="UniProtKB-KW"/>
</dbReference>
<dbReference type="InterPro" id="IPR001544">
    <property type="entry name" value="Aminotrans_IV"/>
</dbReference>
<dbReference type="GO" id="GO:0008153">
    <property type="term" value="P:4-aminobenzoate biosynthetic process"/>
    <property type="evidence" value="ECO:0007669"/>
    <property type="project" value="UniProtKB-UniRule"/>
</dbReference>
<evidence type="ECO:0000256" key="10">
    <source>
        <dbReference type="NCBIfam" id="TIGR03461"/>
    </source>
</evidence>
<evidence type="ECO:0000256" key="7">
    <source>
        <dbReference type="ARBA" id="ARBA00035633"/>
    </source>
</evidence>
<dbReference type="GO" id="GO:0005829">
    <property type="term" value="C:cytosol"/>
    <property type="evidence" value="ECO:0007669"/>
    <property type="project" value="TreeGrafter"/>
</dbReference>
<evidence type="ECO:0000313" key="12">
    <source>
        <dbReference type="Proteomes" id="UP000515977"/>
    </source>
</evidence>
<evidence type="ECO:0000256" key="1">
    <source>
        <dbReference type="ARBA" id="ARBA00001933"/>
    </source>
</evidence>
<evidence type="ECO:0000256" key="6">
    <source>
        <dbReference type="ARBA" id="ARBA00023239"/>
    </source>
</evidence>
<dbReference type="Gene3D" id="3.20.10.10">
    <property type="entry name" value="D-amino Acid Aminotransferase, subunit A, domain 2"/>
    <property type="match status" value="1"/>
</dbReference>
<comment type="subunit">
    <text evidence="3">Homodimer.</text>
</comment>
<dbReference type="NCBIfam" id="TIGR03461">
    <property type="entry name" value="pabC_Proteo"/>
    <property type="match status" value="1"/>
</dbReference>
<accession>A0A7G9QVL7</accession>
<dbReference type="GO" id="GO:0030170">
    <property type="term" value="F:pyridoxal phosphate binding"/>
    <property type="evidence" value="ECO:0007669"/>
    <property type="project" value="InterPro"/>
</dbReference>
<evidence type="ECO:0000256" key="8">
    <source>
        <dbReference type="ARBA" id="ARBA00035676"/>
    </source>
</evidence>
<dbReference type="InterPro" id="IPR043131">
    <property type="entry name" value="BCAT-like_N"/>
</dbReference>
<keyword evidence="5" id="KW-0289">Folate biosynthesis</keyword>
<evidence type="ECO:0000256" key="3">
    <source>
        <dbReference type="ARBA" id="ARBA00011738"/>
    </source>
</evidence>
<dbReference type="PANTHER" id="PTHR42743">
    <property type="entry name" value="AMINO-ACID AMINOTRANSFERASE"/>
    <property type="match status" value="1"/>
</dbReference>
<reference evidence="11 12" key="1">
    <citation type="submission" date="2020-08" db="EMBL/GenBank/DDBJ databases">
        <title>Genome sequence of Thermomonas brevis KACC 16975T.</title>
        <authorList>
            <person name="Hyun D.-W."/>
            <person name="Bae J.-W."/>
        </authorList>
    </citation>
    <scope>NUCLEOTIDE SEQUENCE [LARGE SCALE GENOMIC DNA]</scope>
    <source>
        <strain evidence="11 12">KACC 16975</strain>
    </source>
</reference>
<keyword evidence="4" id="KW-0663">Pyridoxal phosphate</keyword>
<name>A0A7G9QVL7_9GAMM</name>
<protein>
    <recommendedName>
        <fullName evidence="8 10">Aminodeoxychorismate lyase</fullName>
        <ecNumber evidence="8 10">4.1.3.38</ecNumber>
    </recommendedName>
</protein>
<comment type="pathway">
    <text evidence="7">Cofactor biosynthesis; tetrahydrofolate biosynthesis; 4-aminobenzoate from chorismate: step 2/2.</text>
</comment>
<dbReference type="AlphaFoldDB" id="A0A7G9QVL7"/>
<dbReference type="InterPro" id="IPR050571">
    <property type="entry name" value="Class-IV_PLP-Dep_Aminotrnsfr"/>
</dbReference>
<dbReference type="InterPro" id="IPR043132">
    <property type="entry name" value="BCAT-like_C"/>
</dbReference>
<dbReference type="Gene3D" id="3.30.470.10">
    <property type="match status" value="1"/>
</dbReference>
<dbReference type="GO" id="GO:0008696">
    <property type="term" value="F:4-amino-4-deoxychorismate lyase activity"/>
    <property type="evidence" value="ECO:0007669"/>
    <property type="project" value="UniProtKB-UniRule"/>
</dbReference>
<dbReference type="Pfam" id="PF01063">
    <property type="entry name" value="Aminotran_4"/>
    <property type="match status" value="1"/>
</dbReference>
<comment type="similarity">
    <text evidence="2">Belongs to the class-IV pyridoxal-phosphate-dependent aminotransferase family.</text>
</comment>
<dbReference type="Proteomes" id="UP000515977">
    <property type="component" value="Chromosome"/>
</dbReference>
<evidence type="ECO:0000256" key="4">
    <source>
        <dbReference type="ARBA" id="ARBA00022898"/>
    </source>
</evidence>
<dbReference type="InterPro" id="IPR036038">
    <property type="entry name" value="Aminotransferase-like"/>
</dbReference>
<dbReference type="EMBL" id="CP060711">
    <property type="protein sequence ID" value="QNN47392.1"/>
    <property type="molecule type" value="Genomic_DNA"/>
</dbReference>
<dbReference type="InterPro" id="IPR017824">
    <property type="entry name" value="Aminodeoxychorismate_lyase_IV"/>
</dbReference>
<keyword evidence="6 11" id="KW-0456">Lyase</keyword>
<comment type="catalytic activity">
    <reaction evidence="9">
        <text>4-amino-4-deoxychorismate = 4-aminobenzoate + pyruvate + H(+)</text>
        <dbReference type="Rhea" id="RHEA:16201"/>
        <dbReference type="ChEBI" id="CHEBI:15361"/>
        <dbReference type="ChEBI" id="CHEBI:15378"/>
        <dbReference type="ChEBI" id="CHEBI:17836"/>
        <dbReference type="ChEBI" id="CHEBI:58406"/>
        <dbReference type="EC" id="4.1.3.38"/>
    </reaction>
</comment>
<dbReference type="SUPFAM" id="SSF56752">
    <property type="entry name" value="D-aminoacid aminotransferase-like PLP-dependent enzymes"/>
    <property type="match status" value="1"/>
</dbReference>
<dbReference type="RefSeq" id="WP_187571139.1">
    <property type="nucleotide sequence ID" value="NZ_CP060711.1"/>
</dbReference>
<evidence type="ECO:0000256" key="2">
    <source>
        <dbReference type="ARBA" id="ARBA00009320"/>
    </source>
</evidence>
<evidence type="ECO:0000256" key="9">
    <source>
        <dbReference type="ARBA" id="ARBA00049529"/>
    </source>
</evidence>
<organism evidence="11 12">
    <name type="scientific">Thermomonas brevis</name>
    <dbReference type="NCBI Taxonomy" id="215691"/>
    <lineage>
        <taxon>Bacteria</taxon>
        <taxon>Pseudomonadati</taxon>
        <taxon>Pseudomonadota</taxon>
        <taxon>Gammaproteobacteria</taxon>
        <taxon>Lysobacterales</taxon>
        <taxon>Lysobacteraceae</taxon>
        <taxon>Thermomonas</taxon>
    </lineage>
</organism>
<dbReference type="CDD" id="cd01559">
    <property type="entry name" value="ADCL_like"/>
    <property type="match status" value="1"/>
</dbReference>
<dbReference type="EC" id="4.1.3.38" evidence="8 10"/>
<evidence type="ECO:0000256" key="5">
    <source>
        <dbReference type="ARBA" id="ARBA00022909"/>
    </source>
</evidence>
<comment type="cofactor">
    <cofactor evidence="1">
        <name>pyridoxal 5'-phosphate</name>
        <dbReference type="ChEBI" id="CHEBI:597326"/>
    </cofactor>
</comment>